<evidence type="ECO:0000256" key="1">
    <source>
        <dbReference type="ARBA" id="ARBA00004651"/>
    </source>
</evidence>
<evidence type="ECO:0000256" key="3">
    <source>
        <dbReference type="ARBA" id="ARBA00022692"/>
    </source>
</evidence>
<dbReference type="PANTHER" id="PTHR30572">
    <property type="entry name" value="MEMBRANE COMPONENT OF TRANSPORTER-RELATED"/>
    <property type="match status" value="1"/>
</dbReference>
<feature type="transmembrane region" description="Helical" evidence="7">
    <location>
        <begin position="271"/>
        <end position="298"/>
    </location>
</feature>
<comment type="subcellular location">
    <subcellularLocation>
        <location evidence="1">Cell membrane</location>
        <topology evidence="1">Multi-pass membrane protein</topology>
    </subcellularLocation>
</comment>
<dbReference type="InterPro" id="IPR003838">
    <property type="entry name" value="ABC3_permease_C"/>
</dbReference>
<dbReference type="InterPro" id="IPR050250">
    <property type="entry name" value="Macrolide_Exporter_MacB"/>
</dbReference>
<dbReference type="Pfam" id="PF12704">
    <property type="entry name" value="MacB_PCD"/>
    <property type="match status" value="1"/>
</dbReference>
<organism evidence="10 11">
    <name type="scientific">Salinithrix halophila</name>
    <dbReference type="NCBI Taxonomy" id="1485204"/>
    <lineage>
        <taxon>Bacteria</taxon>
        <taxon>Bacillati</taxon>
        <taxon>Bacillota</taxon>
        <taxon>Bacilli</taxon>
        <taxon>Bacillales</taxon>
        <taxon>Thermoactinomycetaceae</taxon>
        <taxon>Salinithrix</taxon>
    </lineage>
</organism>
<evidence type="ECO:0000256" key="2">
    <source>
        <dbReference type="ARBA" id="ARBA00022475"/>
    </source>
</evidence>
<dbReference type="PANTHER" id="PTHR30572:SF4">
    <property type="entry name" value="ABC TRANSPORTER PERMEASE YTRF"/>
    <property type="match status" value="1"/>
</dbReference>
<sequence>MSVWENIKMALDAILAHKMRSILTMLGIVIGVSSVIVIVSIGQGGEAKLSESFTGAGNTVTITPSAKVYERTEGELPPGFFTQEDIRRIEQIDGVDAVVTNNMQSGDLFYRDKDLKGATINGINNNEPLHAENRQVDKGRPLEDSDFQGGSAVALITPDVQEKLFKKKSGIGEIIRVGDQPIQVIGVLKEADGLFGMMGEESIYLPDKTWIRIFGQSELSGITVKVDDPKSIQPVGKEAVRVLNDNHDTKGDYEVQNLEEIQKGLSKVTNIMTAVIGSIAGISLLVGGIGVMNIMLVSVTERTKEIGIRQSLGATRSNILVQFLTESVTLSLIGGLIGLLLGAATAGLINLFSPLPTLISFPVAAGAVLFSMVFGVVFGILPANKASRLNPIECLRRD</sequence>
<gene>
    <name evidence="10" type="ORF">ACFOUO_11060</name>
</gene>
<accession>A0ABV8JEG8</accession>
<evidence type="ECO:0000256" key="5">
    <source>
        <dbReference type="ARBA" id="ARBA00023136"/>
    </source>
</evidence>
<protein>
    <submittedName>
        <fullName evidence="10">ABC transporter permease</fullName>
    </submittedName>
</protein>
<comment type="caution">
    <text evidence="10">The sequence shown here is derived from an EMBL/GenBank/DDBJ whole genome shotgun (WGS) entry which is preliminary data.</text>
</comment>
<feature type="transmembrane region" description="Helical" evidence="7">
    <location>
        <begin position="21"/>
        <end position="42"/>
    </location>
</feature>
<feature type="domain" description="MacB-like periplasmic core" evidence="9">
    <location>
        <begin position="21"/>
        <end position="239"/>
    </location>
</feature>
<keyword evidence="2" id="KW-1003">Cell membrane</keyword>
<evidence type="ECO:0000313" key="11">
    <source>
        <dbReference type="Proteomes" id="UP001595843"/>
    </source>
</evidence>
<evidence type="ECO:0000313" key="10">
    <source>
        <dbReference type="EMBL" id="MFC4077338.1"/>
    </source>
</evidence>
<dbReference type="EMBL" id="JBHSAP010000015">
    <property type="protein sequence ID" value="MFC4077338.1"/>
    <property type="molecule type" value="Genomic_DNA"/>
</dbReference>
<proteinExistence type="inferred from homology"/>
<keyword evidence="5 7" id="KW-0472">Membrane</keyword>
<evidence type="ECO:0000259" key="9">
    <source>
        <dbReference type="Pfam" id="PF12704"/>
    </source>
</evidence>
<keyword evidence="3 7" id="KW-0812">Transmembrane</keyword>
<keyword evidence="11" id="KW-1185">Reference proteome</keyword>
<feature type="domain" description="ABC3 transporter permease C-terminal" evidence="8">
    <location>
        <begin position="278"/>
        <end position="391"/>
    </location>
</feature>
<keyword evidence="4 7" id="KW-1133">Transmembrane helix</keyword>
<dbReference type="Pfam" id="PF02687">
    <property type="entry name" value="FtsX"/>
    <property type="match status" value="1"/>
</dbReference>
<dbReference type="InterPro" id="IPR025857">
    <property type="entry name" value="MacB_PCD"/>
</dbReference>
<evidence type="ECO:0000256" key="4">
    <source>
        <dbReference type="ARBA" id="ARBA00022989"/>
    </source>
</evidence>
<name>A0ABV8JEG8_9BACL</name>
<dbReference type="Proteomes" id="UP001595843">
    <property type="component" value="Unassembled WGS sequence"/>
</dbReference>
<comment type="similarity">
    <text evidence="6">Belongs to the ABC-4 integral membrane protein family.</text>
</comment>
<reference evidence="11" key="1">
    <citation type="journal article" date="2019" name="Int. J. Syst. Evol. Microbiol.">
        <title>The Global Catalogue of Microorganisms (GCM) 10K type strain sequencing project: providing services to taxonomists for standard genome sequencing and annotation.</title>
        <authorList>
            <consortium name="The Broad Institute Genomics Platform"/>
            <consortium name="The Broad Institute Genome Sequencing Center for Infectious Disease"/>
            <person name="Wu L."/>
            <person name="Ma J."/>
        </authorList>
    </citation>
    <scope>NUCLEOTIDE SEQUENCE [LARGE SCALE GENOMIC DNA]</scope>
    <source>
        <strain evidence="11">IBRC-M 10813</strain>
    </source>
</reference>
<evidence type="ECO:0000259" key="8">
    <source>
        <dbReference type="Pfam" id="PF02687"/>
    </source>
</evidence>
<feature type="transmembrane region" description="Helical" evidence="7">
    <location>
        <begin position="319"/>
        <end position="352"/>
    </location>
</feature>
<evidence type="ECO:0000256" key="6">
    <source>
        <dbReference type="ARBA" id="ARBA00038076"/>
    </source>
</evidence>
<feature type="transmembrane region" description="Helical" evidence="7">
    <location>
        <begin position="358"/>
        <end position="381"/>
    </location>
</feature>
<dbReference type="RefSeq" id="WP_380705146.1">
    <property type="nucleotide sequence ID" value="NZ_JBHSAP010000015.1"/>
</dbReference>
<evidence type="ECO:0000256" key="7">
    <source>
        <dbReference type="SAM" id="Phobius"/>
    </source>
</evidence>